<accession>A0AAD6J4P0</accession>
<name>A0AAD6J4P0_DREDA</name>
<keyword evidence="2" id="KW-1185">Reference proteome</keyword>
<dbReference type="AlphaFoldDB" id="A0AAD6J4P0"/>
<proteinExistence type="predicted"/>
<evidence type="ECO:0000313" key="2">
    <source>
        <dbReference type="Proteomes" id="UP001221413"/>
    </source>
</evidence>
<protein>
    <submittedName>
        <fullName evidence="1">Uncharacterized protein</fullName>
    </submittedName>
</protein>
<sequence length="76" mass="8677">MSVDSANDRDILKRAGPAFCWPFGRCKYQDALACAEYLGKIGDRDCEVRKEVVFCARNGCKWTGKVYKGDYTKSKW</sequence>
<gene>
    <name evidence="1" type="ORF">Dda_0175</name>
</gene>
<reference evidence="1" key="1">
    <citation type="submission" date="2023-01" db="EMBL/GenBank/DDBJ databases">
        <title>The chitinases involved in constricting ring structure development in the nematode-trapping fungus Drechslerella dactyloides.</title>
        <authorList>
            <person name="Wang R."/>
            <person name="Zhang L."/>
            <person name="Tang P."/>
            <person name="Li S."/>
            <person name="Liang L."/>
        </authorList>
    </citation>
    <scope>NUCLEOTIDE SEQUENCE</scope>
    <source>
        <strain evidence="1">YMF1.00031</strain>
    </source>
</reference>
<evidence type="ECO:0000313" key="1">
    <source>
        <dbReference type="EMBL" id="KAJ6264036.1"/>
    </source>
</evidence>
<dbReference type="EMBL" id="JAQGDS010000001">
    <property type="protein sequence ID" value="KAJ6264036.1"/>
    <property type="molecule type" value="Genomic_DNA"/>
</dbReference>
<comment type="caution">
    <text evidence="1">The sequence shown here is derived from an EMBL/GenBank/DDBJ whole genome shotgun (WGS) entry which is preliminary data.</text>
</comment>
<dbReference type="Proteomes" id="UP001221413">
    <property type="component" value="Unassembled WGS sequence"/>
</dbReference>
<organism evidence="1 2">
    <name type="scientific">Drechslerella dactyloides</name>
    <name type="common">Nematode-trapping fungus</name>
    <name type="synonym">Arthrobotrys dactyloides</name>
    <dbReference type="NCBI Taxonomy" id="74499"/>
    <lineage>
        <taxon>Eukaryota</taxon>
        <taxon>Fungi</taxon>
        <taxon>Dikarya</taxon>
        <taxon>Ascomycota</taxon>
        <taxon>Pezizomycotina</taxon>
        <taxon>Orbiliomycetes</taxon>
        <taxon>Orbiliales</taxon>
        <taxon>Orbiliaceae</taxon>
        <taxon>Drechslerella</taxon>
    </lineage>
</organism>